<dbReference type="SMART" id="SM00382">
    <property type="entry name" value="AAA"/>
    <property type="match status" value="1"/>
</dbReference>
<dbReference type="SUPFAM" id="SSF52540">
    <property type="entry name" value="P-loop containing nucleoside triphosphate hydrolases"/>
    <property type="match status" value="1"/>
</dbReference>
<dbReference type="EMBL" id="PXYW01000018">
    <property type="protein sequence ID" value="PSR33588.1"/>
    <property type="molecule type" value="Genomic_DNA"/>
</dbReference>
<dbReference type="GO" id="GO:0005886">
    <property type="term" value="C:plasma membrane"/>
    <property type="evidence" value="ECO:0007669"/>
    <property type="project" value="TreeGrafter"/>
</dbReference>
<reference evidence="5 6" key="1">
    <citation type="journal article" date="2014" name="BMC Genomics">
        <title>Comparison of environmental and isolate Sulfobacillus genomes reveals diverse carbon, sulfur, nitrogen, and hydrogen metabolisms.</title>
        <authorList>
            <person name="Justice N.B."/>
            <person name="Norman A."/>
            <person name="Brown C.T."/>
            <person name="Singh A."/>
            <person name="Thomas B.C."/>
            <person name="Banfield J.F."/>
        </authorList>
    </citation>
    <scope>NUCLEOTIDE SEQUENCE [LARGE SCALE GENOMIC DNA]</scope>
    <source>
        <strain evidence="5">AMDSBA4</strain>
    </source>
</reference>
<evidence type="ECO:0000256" key="2">
    <source>
        <dbReference type="ARBA" id="ARBA00022741"/>
    </source>
</evidence>
<comment type="caution">
    <text evidence="5">The sequence shown here is derived from an EMBL/GenBank/DDBJ whole genome shotgun (WGS) entry which is preliminary data.</text>
</comment>
<dbReference type="PANTHER" id="PTHR45772">
    <property type="entry name" value="CONSERVED COMPONENT OF ABC TRANSPORTER FOR NATURAL AMINO ACIDS-RELATED"/>
    <property type="match status" value="1"/>
</dbReference>
<dbReference type="CDD" id="cd03219">
    <property type="entry name" value="ABC_Mj1267_LivG_branched"/>
    <property type="match status" value="1"/>
</dbReference>
<feature type="domain" description="ABC transporter" evidence="4">
    <location>
        <begin position="2"/>
        <end position="249"/>
    </location>
</feature>
<evidence type="ECO:0000313" key="5">
    <source>
        <dbReference type="EMBL" id="PSR33588.1"/>
    </source>
</evidence>
<dbReference type="Gene3D" id="3.40.50.300">
    <property type="entry name" value="P-loop containing nucleotide triphosphate hydrolases"/>
    <property type="match status" value="1"/>
</dbReference>
<evidence type="ECO:0000313" key="6">
    <source>
        <dbReference type="Proteomes" id="UP000242972"/>
    </source>
</evidence>
<evidence type="ECO:0000256" key="1">
    <source>
        <dbReference type="ARBA" id="ARBA00022448"/>
    </source>
</evidence>
<proteinExistence type="predicted"/>
<dbReference type="InterPro" id="IPR003439">
    <property type="entry name" value="ABC_transporter-like_ATP-bd"/>
</dbReference>
<protein>
    <submittedName>
        <fullName evidence="5">ABC transporter ATP-binding protein</fullName>
    </submittedName>
</protein>
<evidence type="ECO:0000256" key="3">
    <source>
        <dbReference type="ARBA" id="ARBA00022840"/>
    </source>
</evidence>
<name>A0A2T2XGI2_9FIRM</name>
<dbReference type="AlphaFoldDB" id="A0A2T2XGI2"/>
<evidence type="ECO:0000259" key="4">
    <source>
        <dbReference type="PROSITE" id="PS50893"/>
    </source>
</evidence>
<dbReference type="InterPro" id="IPR003593">
    <property type="entry name" value="AAA+_ATPase"/>
</dbReference>
<accession>A0A2T2XGI2</accession>
<keyword evidence="1" id="KW-0813">Transport</keyword>
<sequence length="260" mass="28133">MLSIEGLSVVFGGVSALSAVSFEAMPGEVVGIIGPNGAGKTTLFNAIMGLVSVNSGSVHLEGKDITGWPSERIALAGIQRTLQTPQVFQQISVMDNLIAAGIAPKRPILTWAAFRLPTVRRFEIDAKIRAAAELNQSLLREEGHKLAGDLSFGHQRLLEIYRALMLNPKVVLLDEPLSGLTTQESQVVLELVRSMRAAQRTVLLVEHHLPSVLSVADRVVVLAEGQVVANDRPEVIQRDDTVMRVYLGEEDMGIETTGLL</sequence>
<dbReference type="InterPro" id="IPR027417">
    <property type="entry name" value="P-loop_NTPase"/>
</dbReference>
<organism evidence="5 6">
    <name type="scientific">Sulfobacillus benefaciens</name>
    <dbReference type="NCBI Taxonomy" id="453960"/>
    <lineage>
        <taxon>Bacteria</taxon>
        <taxon>Bacillati</taxon>
        <taxon>Bacillota</taxon>
        <taxon>Clostridia</taxon>
        <taxon>Eubacteriales</taxon>
        <taxon>Clostridiales Family XVII. Incertae Sedis</taxon>
        <taxon>Sulfobacillus</taxon>
    </lineage>
</organism>
<dbReference type="PROSITE" id="PS50893">
    <property type="entry name" value="ABC_TRANSPORTER_2"/>
    <property type="match status" value="1"/>
</dbReference>
<keyword evidence="3 5" id="KW-0067">ATP-binding</keyword>
<dbReference type="GO" id="GO:0005524">
    <property type="term" value="F:ATP binding"/>
    <property type="evidence" value="ECO:0007669"/>
    <property type="project" value="UniProtKB-KW"/>
</dbReference>
<dbReference type="Proteomes" id="UP000242972">
    <property type="component" value="Unassembled WGS sequence"/>
</dbReference>
<dbReference type="InterPro" id="IPR051120">
    <property type="entry name" value="ABC_AA/LPS_Transport"/>
</dbReference>
<dbReference type="GO" id="GO:0016887">
    <property type="term" value="F:ATP hydrolysis activity"/>
    <property type="evidence" value="ECO:0007669"/>
    <property type="project" value="InterPro"/>
</dbReference>
<gene>
    <name evidence="5" type="ORF">C7B46_09290</name>
</gene>
<keyword evidence="2" id="KW-0547">Nucleotide-binding</keyword>
<dbReference type="Pfam" id="PF00005">
    <property type="entry name" value="ABC_tran"/>
    <property type="match status" value="1"/>
</dbReference>